<dbReference type="PANTHER" id="PTHR13382:SF78">
    <property type="entry name" value="F-BOX AND LEUCINE-RICH REPEAT PROTEIN 13"/>
    <property type="match status" value="1"/>
</dbReference>
<dbReference type="KEGG" id="aplc:110985052"/>
<dbReference type="RefSeq" id="XP_022101499.1">
    <property type="nucleotide sequence ID" value="XM_022245807.1"/>
</dbReference>
<dbReference type="InterPro" id="IPR050648">
    <property type="entry name" value="F-box_LRR-repeat"/>
</dbReference>
<dbReference type="Proteomes" id="UP000694845">
    <property type="component" value="Unplaced"/>
</dbReference>
<dbReference type="OMA" id="CHRITER"/>
<dbReference type="InterPro" id="IPR032675">
    <property type="entry name" value="LRR_dom_sf"/>
</dbReference>
<dbReference type="PANTHER" id="PTHR13382">
    <property type="entry name" value="MITOCHONDRIAL ATP SYNTHASE COUPLING FACTOR B"/>
    <property type="match status" value="1"/>
</dbReference>
<dbReference type="InterPro" id="IPR057207">
    <property type="entry name" value="FBXL15_LRR"/>
</dbReference>
<evidence type="ECO:0000259" key="2">
    <source>
        <dbReference type="Pfam" id="PF25372"/>
    </source>
</evidence>
<evidence type="ECO:0000256" key="1">
    <source>
        <dbReference type="ARBA" id="ARBA00022786"/>
    </source>
</evidence>
<sequence>MSEKVNTGATSAVDNNDPNMSCSINLIDLPWEDVLISRILPHLSIIDIFRLRSLSRDFCDLVQSYFQHQISFDLTGITHRVTVDAFKIATNDTKNLQKLVVTSCKSWLTDALLVPIIKRNWRLRYIDLSGCSGLSCLTINMIGGACPELRTILLRECHWISSSVIEGLTMKCKNLERVDLTGCWELTDDTVFMLASLQPNLRWLSLARIYGITQVSIEQLAMNCYYLEYLDLEGCWRVPDAAIHKLAQKCPNLKTLKVRDCRNITERSLSRLRMQGVSVDIRGVSSRPRPQLPVNMPPNLPRIMRQYQAPLNYRL</sequence>
<evidence type="ECO:0000313" key="4">
    <source>
        <dbReference type="RefSeq" id="XP_022101499.1"/>
    </source>
</evidence>
<dbReference type="AlphaFoldDB" id="A0A8B7Z783"/>
<protein>
    <submittedName>
        <fullName evidence="4">F-box/LRR-repeat protein 15-like</fullName>
    </submittedName>
</protein>
<dbReference type="InterPro" id="IPR006553">
    <property type="entry name" value="Leu-rich_rpt_Cys-con_subtyp"/>
</dbReference>
<dbReference type="Gene3D" id="3.80.10.10">
    <property type="entry name" value="Ribonuclease Inhibitor"/>
    <property type="match status" value="1"/>
</dbReference>
<accession>A0A8B7Z783</accession>
<dbReference type="GeneID" id="110985052"/>
<evidence type="ECO:0000313" key="3">
    <source>
        <dbReference type="Proteomes" id="UP000694845"/>
    </source>
</evidence>
<name>A0A8B7Z783_ACAPL</name>
<feature type="domain" description="F-box/LRR-repeat protein 15-like leucin rich repeat" evidence="2">
    <location>
        <begin position="91"/>
        <end position="246"/>
    </location>
</feature>
<keyword evidence="3" id="KW-1185">Reference proteome</keyword>
<dbReference type="OrthoDB" id="10257471at2759"/>
<dbReference type="SMART" id="SM00367">
    <property type="entry name" value="LRR_CC"/>
    <property type="match status" value="7"/>
</dbReference>
<proteinExistence type="predicted"/>
<reference evidence="4" key="1">
    <citation type="submission" date="2025-08" db="UniProtKB">
        <authorList>
            <consortium name="RefSeq"/>
        </authorList>
    </citation>
    <scope>IDENTIFICATION</scope>
</reference>
<organism evidence="3 4">
    <name type="scientific">Acanthaster planci</name>
    <name type="common">Crown-of-thorns starfish</name>
    <dbReference type="NCBI Taxonomy" id="133434"/>
    <lineage>
        <taxon>Eukaryota</taxon>
        <taxon>Metazoa</taxon>
        <taxon>Echinodermata</taxon>
        <taxon>Eleutherozoa</taxon>
        <taxon>Asterozoa</taxon>
        <taxon>Asteroidea</taxon>
        <taxon>Valvatacea</taxon>
        <taxon>Valvatida</taxon>
        <taxon>Acanthasteridae</taxon>
        <taxon>Acanthaster</taxon>
    </lineage>
</organism>
<dbReference type="CDD" id="cd22126">
    <property type="entry name" value="F-box_FBXL15"/>
    <property type="match status" value="1"/>
</dbReference>
<dbReference type="GO" id="GO:0005737">
    <property type="term" value="C:cytoplasm"/>
    <property type="evidence" value="ECO:0007669"/>
    <property type="project" value="TreeGrafter"/>
</dbReference>
<gene>
    <name evidence="4" type="primary">LOC110985052</name>
</gene>
<dbReference type="SUPFAM" id="SSF52047">
    <property type="entry name" value="RNI-like"/>
    <property type="match status" value="1"/>
</dbReference>
<dbReference type="Pfam" id="PF25372">
    <property type="entry name" value="DUF7885"/>
    <property type="match status" value="1"/>
</dbReference>
<keyword evidence="1" id="KW-0833">Ubl conjugation pathway</keyword>